<dbReference type="Proteomes" id="UP001501509">
    <property type="component" value="Unassembled WGS sequence"/>
</dbReference>
<proteinExistence type="predicted"/>
<dbReference type="EMBL" id="BAAATD010000014">
    <property type="protein sequence ID" value="GAA2629106.1"/>
    <property type="molecule type" value="Genomic_DNA"/>
</dbReference>
<accession>A0ABP6CXU7</accession>
<evidence type="ECO:0000313" key="1">
    <source>
        <dbReference type="EMBL" id="GAA2629106.1"/>
    </source>
</evidence>
<organism evidence="1 2">
    <name type="scientific">Actinomadura fulvescens</name>
    <dbReference type="NCBI Taxonomy" id="46160"/>
    <lineage>
        <taxon>Bacteria</taxon>
        <taxon>Bacillati</taxon>
        <taxon>Actinomycetota</taxon>
        <taxon>Actinomycetes</taxon>
        <taxon>Streptosporangiales</taxon>
        <taxon>Thermomonosporaceae</taxon>
        <taxon>Actinomadura</taxon>
    </lineage>
</organism>
<name>A0ABP6CXU7_9ACTN</name>
<evidence type="ECO:0000313" key="2">
    <source>
        <dbReference type="Proteomes" id="UP001501509"/>
    </source>
</evidence>
<keyword evidence="2" id="KW-1185">Reference proteome</keyword>
<reference evidence="2" key="1">
    <citation type="journal article" date="2019" name="Int. J. Syst. Evol. Microbiol.">
        <title>The Global Catalogue of Microorganisms (GCM) 10K type strain sequencing project: providing services to taxonomists for standard genome sequencing and annotation.</title>
        <authorList>
            <consortium name="The Broad Institute Genomics Platform"/>
            <consortium name="The Broad Institute Genome Sequencing Center for Infectious Disease"/>
            <person name="Wu L."/>
            <person name="Ma J."/>
        </authorList>
    </citation>
    <scope>NUCLEOTIDE SEQUENCE [LARGE SCALE GENOMIC DNA]</scope>
    <source>
        <strain evidence="2">JCM 6833</strain>
    </source>
</reference>
<dbReference type="RefSeq" id="WP_344547548.1">
    <property type="nucleotide sequence ID" value="NZ_BAAATD010000014.1"/>
</dbReference>
<gene>
    <name evidence="1" type="ORF">GCM10010411_78250</name>
</gene>
<protein>
    <submittedName>
        <fullName evidence="1">Uncharacterized protein</fullName>
    </submittedName>
</protein>
<comment type="caution">
    <text evidence="1">The sequence shown here is derived from an EMBL/GenBank/DDBJ whole genome shotgun (WGS) entry which is preliminary data.</text>
</comment>
<sequence>MRKLCQEHQGFRLGRGTLPPKQPRRGEKVVVQAKGGAGPITFDAMVKQIKQAGGLLDRLDSLLLTLALTLLPAL</sequence>